<organism evidence="3 4">
    <name type="scientific">Rapidithrix thailandica</name>
    <dbReference type="NCBI Taxonomy" id="413964"/>
    <lineage>
        <taxon>Bacteria</taxon>
        <taxon>Pseudomonadati</taxon>
        <taxon>Bacteroidota</taxon>
        <taxon>Cytophagia</taxon>
        <taxon>Cytophagales</taxon>
        <taxon>Flammeovirgaceae</taxon>
        <taxon>Rapidithrix</taxon>
    </lineage>
</organism>
<dbReference type="InterPro" id="IPR025150">
    <property type="entry name" value="GH123_cat"/>
</dbReference>
<dbReference type="Pfam" id="PF22680">
    <property type="entry name" value="Glyco_hydro_123_N_2"/>
    <property type="match status" value="1"/>
</dbReference>
<dbReference type="AlphaFoldDB" id="A0AAW9S4M6"/>
<feature type="domain" description="Glycoside hydrolase 123 N-terminal" evidence="2">
    <location>
        <begin position="71"/>
        <end position="208"/>
    </location>
</feature>
<dbReference type="Pfam" id="PF13320">
    <property type="entry name" value="GH123_cat"/>
    <property type="match status" value="1"/>
</dbReference>
<dbReference type="Proteomes" id="UP001403385">
    <property type="component" value="Unassembled WGS sequence"/>
</dbReference>
<evidence type="ECO:0000259" key="2">
    <source>
        <dbReference type="Pfam" id="PF22680"/>
    </source>
</evidence>
<proteinExistence type="predicted"/>
<dbReference type="RefSeq" id="WP_346821260.1">
    <property type="nucleotide sequence ID" value="NZ_JBDKWZ010000005.1"/>
</dbReference>
<dbReference type="GO" id="GO:0016787">
    <property type="term" value="F:hydrolase activity"/>
    <property type="evidence" value="ECO:0007669"/>
    <property type="project" value="UniProtKB-KW"/>
</dbReference>
<comment type="caution">
    <text evidence="3">The sequence shown here is derived from an EMBL/GenBank/DDBJ whole genome shotgun (WGS) entry which is preliminary data.</text>
</comment>
<keyword evidence="3" id="KW-0378">Hydrolase</keyword>
<evidence type="ECO:0000313" key="4">
    <source>
        <dbReference type="Proteomes" id="UP001403385"/>
    </source>
</evidence>
<reference evidence="3 4" key="1">
    <citation type="submission" date="2024-04" db="EMBL/GenBank/DDBJ databases">
        <title>Novel genus in family Flammeovirgaceae.</title>
        <authorList>
            <person name="Nguyen T.H."/>
            <person name="Vuong T.Q."/>
            <person name="Le H."/>
            <person name="Kim S.-G."/>
        </authorList>
    </citation>
    <scope>NUCLEOTIDE SEQUENCE [LARGE SCALE GENOMIC DNA]</scope>
    <source>
        <strain evidence="3 4">JCM 23209</strain>
    </source>
</reference>
<dbReference type="InterPro" id="IPR053850">
    <property type="entry name" value="Glyco_hydro_123_N_2"/>
</dbReference>
<feature type="domain" description="Glycoside hydrolase 123 catalytic" evidence="1">
    <location>
        <begin position="241"/>
        <end position="550"/>
    </location>
</feature>
<gene>
    <name evidence="3" type="ORF">AAG747_11215</name>
</gene>
<evidence type="ECO:0000313" key="3">
    <source>
        <dbReference type="EMBL" id="MEN7548482.1"/>
    </source>
</evidence>
<dbReference type="EMBL" id="JBDKWZ010000005">
    <property type="protein sequence ID" value="MEN7548482.1"/>
    <property type="molecule type" value="Genomic_DNA"/>
</dbReference>
<keyword evidence="4" id="KW-1185">Reference proteome</keyword>
<protein>
    <submittedName>
        <fullName evidence="3">Glycoside hydrolase domain-containing protein</fullName>
    </submittedName>
</protein>
<evidence type="ECO:0000259" key="1">
    <source>
        <dbReference type="Pfam" id="PF13320"/>
    </source>
</evidence>
<accession>A0AAW9S4M6</accession>
<name>A0AAW9S4M6_9BACT</name>
<sequence>MKKLPLLASMLVGGMLLWQCQGNQKQQESANVETAPPVQRATYDFEEMTDPAEVPAEEWQKVEAGLLGSVASVDERYAKSFVPKLTPQTQWKGFAWKNERVYAQLALWTKEGAKAVEIVPGDLTSQDGATIAASAIRPAFLRYVMTDEFAGGCGYRKSVDFDSSLVADALDERQFFDIEPQSTRPVWLTVNVPNEAKAGVYTGTVKVQSEGNEALSFDLQLEVVNQTVPEAKDWNFYLDIWQNPFAVARFHEVELWSKEHFDLLRPLLTRLADAGQKCITTSIIHAPWGGQTYDHFEAMIDWKKKKDGTWAFDYTAFDRYVEFAMDCGITKSINCYSMVPWGNQFRYFDEALNGYDTLTLVAGSEEHNAYWTPFLTDFRKHLSEKGWLEKTSIAMDERKVEEMQGAINLVKSIAPEIKIALAGTFHEEIEADIYDLCVASRETYEKSVLTDRPIDKDKITTYYVCCTEEYPNNFSFSPPAQSAWIGWYAAAKGYNGFLRWAYNSWVKNPLQDSRFRAWPAGDTYFVYPGNMSSIRFERLREGIQEYEKVLVLSEKFKKENNQEALNKLQKALDVFEIKKFETVSGAEMVNEAKAIVDELSRR</sequence>